<dbReference type="Proteomes" id="UP000190539">
    <property type="component" value="Unassembled WGS sequence"/>
</dbReference>
<feature type="compositionally biased region" description="Low complexity" evidence="1">
    <location>
        <begin position="145"/>
        <end position="199"/>
    </location>
</feature>
<sequence>MMSNAKIGVALVGGYLLGRTKKAKLAVGMGMFLAGKKLDFDPRQIGKLVANNPVLSGLNDQVRSELVEATKKAATGALTKRATSFADSLHERTLDLNDPSGRQSRKGKDDEDGDEARDDERDTRSEASGEDESDEKPAPRRKAASTKASAGSKARSTTGGGASKSASAAGKTASGASKKTSGTAKSAAKGSSTARKTASGTRKAATGTVTKSTERGGRNG</sequence>
<gene>
    <name evidence="2" type="ORF">B1H18_14825</name>
</gene>
<dbReference type="AlphaFoldDB" id="A0A1V4A9P1"/>
<name>A0A1V4A9P1_9ACTN</name>
<accession>A0A1V4A9P1</accession>
<feature type="compositionally biased region" description="Basic and acidic residues" evidence="1">
    <location>
        <begin position="118"/>
        <end position="127"/>
    </location>
</feature>
<protein>
    <recommendedName>
        <fullName evidence="4">DNA primase</fullName>
    </recommendedName>
</protein>
<organism evidence="2 3">
    <name type="scientific">Streptomyces tsukubensis</name>
    <dbReference type="NCBI Taxonomy" id="83656"/>
    <lineage>
        <taxon>Bacteria</taxon>
        <taxon>Bacillati</taxon>
        <taxon>Actinomycetota</taxon>
        <taxon>Actinomycetes</taxon>
        <taxon>Kitasatosporales</taxon>
        <taxon>Streptomycetaceae</taxon>
        <taxon>Streptomyces</taxon>
    </lineage>
</organism>
<evidence type="ECO:0000313" key="3">
    <source>
        <dbReference type="Proteomes" id="UP000190539"/>
    </source>
</evidence>
<evidence type="ECO:0008006" key="4">
    <source>
        <dbReference type="Google" id="ProtNLM"/>
    </source>
</evidence>
<keyword evidence="3" id="KW-1185">Reference proteome</keyword>
<proteinExistence type="predicted"/>
<dbReference type="EMBL" id="MVFC01000010">
    <property type="protein sequence ID" value="OON79226.1"/>
    <property type="molecule type" value="Genomic_DNA"/>
</dbReference>
<evidence type="ECO:0000313" key="2">
    <source>
        <dbReference type="EMBL" id="OON79226.1"/>
    </source>
</evidence>
<reference evidence="2 3" key="1">
    <citation type="submission" date="2017-02" db="EMBL/GenBank/DDBJ databases">
        <title>Draft Genome Sequence of Streptomyces tsukubaensis F601, a Producer of the immunosuppressant tacrolimus FK506.</title>
        <authorList>
            <person name="Zong G."/>
            <person name="Zhong C."/>
            <person name="Fu J."/>
            <person name="Qin R."/>
            <person name="Cao G."/>
        </authorList>
    </citation>
    <scope>NUCLEOTIDE SEQUENCE [LARGE SCALE GENOMIC DNA]</scope>
    <source>
        <strain evidence="2 3">F601</strain>
    </source>
</reference>
<feature type="region of interest" description="Disordered" evidence="1">
    <location>
        <begin position="89"/>
        <end position="220"/>
    </location>
</feature>
<comment type="caution">
    <text evidence="2">The sequence shown here is derived from an EMBL/GenBank/DDBJ whole genome shotgun (WGS) entry which is preliminary data.</text>
</comment>
<dbReference type="STRING" id="83656.B1H18_14825"/>
<evidence type="ECO:0000256" key="1">
    <source>
        <dbReference type="SAM" id="MobiDB-lite"/>
    </source>
</evidence>